<feature type="transmembrane region" description="Helical" evidence="1">
    <location>
        <begin position="39"/>
        <end position="58"/>
    </location>
</feature>
<name>A0A3D6BPA8_9FLAO</name>
<proteinExistence type="predicted"/>
<keyword evidence="1" id="KW-0812">Transmembrane</keyword>
<keyword evidence="1" id="KW-0472">Membrane</keyword>
<protein>
    <recommendedName>
        <fullName evidence="4">YhhN-like protein</fullName>
    </recommendedName>
</protein>
<feature type="transmembrane region" description="Helical" evidence="1">
    <location>
        <begin position="156"/>
        <end position="175"/>
    </location>
</feature>
<gene>
    <name evidence="2" type="ORF">DHV22_05395</name>
</gene>
<evidence type="ECO:0000313" key="2">
    <source>
        <dbReference type="EMBL" id="HCY81072.1"/>
    </source>
</evidence>
<dbReference type="EMBL" id="DPRK01000091">
    <property type="protein sequence ID" value="HCY81072.1"/>
    <property type="molecule type" value="Genomic_DNA"/>
</dbReference>
<evidence type="ECO:0008006" key="4">
    <source>
        <dbReference type="Google" id="ProtNLM"/>
    </source>
</evidence>
<comment type="caution">
    <text evidence="2">The sequence shown here is derived from an EMBL/GenBank/DDBJ whole genome shotgun (WGS) entry which is preliminary data.</text>
</comment>
<keyword evidence="1" id="KW-1133">Transmembrane helix</keyword>
<feature type="transmembrane region" description="Helical" evidence="1">
    <location>
        <begin position="95"/>
        <end position="117"/>
    </location>
</feature>
<reference evidence="2 3" key="1">
    <citation type="journal article" date="2018" name="Nat. Biotechnol.">
        <title>A standardized bacterial taxonomy based on genome phylogeny substantially revises the tree of life.</title>
        <authorList>
            <person name="Parks D.H."/>
            <person name="Chuvochina M."/>
            <person name="Waite D.W."/>
            <person name="Rinke C."/>
            <person name="Skarshewski A."/>
            <person name="Chaumeil P.A."/>
            <person name="Hugenholtz P."/>
        </authorList>
    </citation>
    <scope>NUCLEOTIDE SEQUENCE [LARGE SCALE GENOMIC DNA]</scope>
    <source>
        <strain evidence="2">UBA10227</strain>
    </source>
</reference>
<feature type="transmembrane region" description="Helical" evidence="1">
    <location>
        <begin position="12"/>
        <end position="32"/>
    </location>
</feature>
<feature type="transmembrane region" description="Helical" evidence="1">
    <location>
        <begin position="181"/>
        <end position="205"/>
    </location>
</feature>
<evidence type="ECO:0000313" key="3">
    <source>
        <dbReference type="Proteomes" id="UP000263268"/>
    </source>
</evidence>
<evidence type="ECO:0000256" key="1">
    <source>
        <dbReference type="SAM" id="Phobius"/>
    </source>
</evidence>
<accession>A0A3D6BPA8</accession>
<feature type="transmembrane region" description="Helical" evidence="1">
    <location>
        <begin position="64"/>
        <end position="83"/>
    </location>
</feature>
<dbReference type="AlphaFoldDB" id="A0A3D6BPA8"/>
<feature type="transmembrane region" description="Helical" evidence="1">
    <location>
        <begin position="129"/>
        <end position="149"/>
    </location>
</feature>
<dbReference type="Proteomes" id="UP000263268">
    <property type="component" value="Unassembled WGS sequence"/>
</dbReference>
<organism evidence="2 3">
    <name type="scientific">Xanthomarina gelatinilytica</name>
    <dbReference type="NCBI Taxonomy" id="1137281"/>
    <lineage>
        <taxon>Bacteria</taxon>
        <taxon>Pseudomonadati</taxon>
        <taxon>Bacteroidota</taxon>
        <taxon>Flavobacteriia</taxon>
        <taxon>Flavobacteriales</taxon>
        <taxon>Flavobacteriaceae</taxon>
        <taxon>Xanthomarina</taxon>
    </lineage>
</organism>
<sequence length="237" mass="27511">MLNVFASYSENSLLLQITKPLLVPVFVMFYYIKNKYINSVFVVFLLLSFIGDFSSVFVTNNSVMKFSSFIYFLSYITLIVYIISKFKRIRIDKVVATYLLVVVSINSYFLYELFGILKTLITDATEVNLFALKSVSLIALTFMSFVASLNADTKQSILFLFTTLCFVFSDVLHYISNYYIYNWSFVMLDHVLHIIGLFFLFNFMIGENRLRKKQLVLERSSSKALETEDTSLVLSRQ</sequence>